<dbReference type="OrthoDB" id="9777460at2"/>
<keyword evidence="2 8" id="KW-0808">Transferase</keyword>
<dbReference type="Gene3D" id="3.90.1200.10">
    <property type="match status" value="1"/>
</dbReference>
<dbReference type="STRING" id="1150626.PHAMO_210147"/>
<evidence type="ECO:0000256" key="5">
    <source>
        <dbReference type="ARBA" id="ARBA00022777"/>
    </source>
</evidence>
<dbReference type="NCBIfam" id="TIGR00938">
    <property type="entry name" value="thrB_alt"/>
    <property type="match status" value="1"/>
</dbReference>
<evidence type="ECO:0000256" key="2">
    <source>
        <dbReference type="ARBA" id="ARBA00022679"/>
    </source>
</evidence>
<accession>H8FQJ8</accession>
<evidence type="ECO:0000256" key="9">
    <source>
        <dbReference type="NCBIfam" id="TIGR00938"/>
    </source>
</evidence>
<evidence type="ECO:0000259" key="10">
    <source>
        <dbReference type="Pfam" id="PF01636"/>
    </source>
</evidence>
<dbReference type="Proteomes" id="UP000004169">
    <property type="component" value="Unassembled WGS sequence"/>
</dbReference>
<sequence>MAVYTEVPDDALDAFVGQYDIGDVVSCKGIAEGVENSNYLLQTERGAYILTLYEKRVDPGDLPFFLGLMNHLAARGLACPTPIAGRDGETLRSLCDRPAAIVSFLSGVWHGRPRPDHCAALGEAMAEMHLKGADFSIRRPNSLSVKGWRPLFDSIRDRANEITPDLTPVVEAELDYLDTHWPVDLPVGLIHADLFPDNVFFLGGRSESTPERVSGLIDFYFACTDLLAYDIAICLNAWCFEADGAFNATKARYLLGGYRRLRPLSDSELAALPVLARGAAMRFLLTRSYDWLNTPAGALVKRKDPMEYLHKLRFHQNIAGPGGYGIE</sequence>
<keyword evidence="6 8" id="KW-0067">ATP-binding</keyword>
<keyword evidence="12" id="KW-1185">Reference proteome</keyword>
<dbReference type="InterPro" id="IPR002575">
    <property type="entry name" value="Aminoglycoside_PTrfase"/>
</dbReference>
<keyword evidence="3 8" id="KW-0791">Threonine biosynthesis</keyword>
<dbReference type="GO" id="GO:0009088">
    <property type="term" value="P:threonine biosynthetic process"/>
    <property type="evidence" value="ECO:0007669"/>
    <property type="project" value="UniProtKB-UniRule"/>
</dbReference>
<comment type="similarity">
    <text evidence="7 8">Belongs to the pseudomonas-type ThrB family.</text>
</comment>
<dbReference type="RefSeq" id="WP_002727059.1">
    <property type="nucleotide sequence ID" value="NZ_CAHP01000014.1"/>
</dbReference>
<comment type="catalytic activity">
    <reaction evidence="8">
        <text>L-homoserine + ATP = O-phospho-L-homoserine + ADP + H(+)</text>
        <dbReference type="Rhea" id="RHEA:13985"/>
        <dbReference type="ChEBI" id="CHEBI:15378"/>
        <dbReference type="ChEBI" id="CHEBI:30616"/>
        <dbReference type="ChEBI" id="CHEBI:57476"/>
        <dbReference type="ChEBI" id="CHEBI:57590"/>
        <dbReference type="ChEBI" id="CHEBI:456216"/>
        <dbReference type="EC" id="2.7.1.39"/>
    </reaction>
</comment>
<evidence type="ECO:0000313" key="11">
    <source>
        <dbReference type="EMBL" id="CCG40636.1"/>
    </source>
</evidence>
<name>H8FQJ8_MAGML</name>
<dbReference type="HAMAP" id="MF_00301">
    <property type="entry name" value="Homoser_kinase_2"/>
    <property type="match status" value="1"/>
</dbReference>
<evidence type="ECO:0000256" key="7">
    <source>
        <dbReference type="ARBA" id="ARBA00038240"/>
    </source>
</evidence>
<dbReference type="Pfam" id="PF01636">
    <property type="entry name" value="APH"/>
    <property type="match status" value="1"/>
</dbReference>
<keyword evidence="1 8" id="KW-0028">Amino-acid biosynthesis</keyword>
<protein>
    <recommendedName>
        <fullName evidence="8 9">Homoserine kinase</fullName>
        <shortName evidence="8">HK</shortName>
        <shortName evidence="8">HSK</shortName>
        <ecNumber evidence="8 9">2.7.1.39</ecNumber>
    </recommendedName>
</protein>
<evidence type="ECO:0000256" key="8">
    <source>
        <dbReference type="HAMAP-Rule" id="MF_00301"/>
    </source>
</evidence>
<dbReference type="GO" id="GO:0004413">
    <property type="term" value="F:homoserine kinase activity"/>
    <property type="evidence" value="ECO:0007669"/>
    <property type="project" value="UniProtKB-UniRule"/>
</dbReference>
<organism evidence="11 12">
    <name type="scientific">Magnetospirillum molischianum DSM 120</name>
    <dbReference type="NCBI Taxonomy" id="1150626"/>
    <lineage>
        <taxon>Bacteria</taxon>
        <taxon>Pseudomonadati</taxon>
        <taxon>Pseudomonadota</taxon>
        <taxon>Alphaproteobacteria</taxon>
        <taxon>Rhodospirillales</taxon>
        <taxon>Rhodospirillaceae</taxon>
        <taxon>Magnetospirillum</taxon>
    </lineage>
</organism>
<dbReference type="PANTHER" id="PTHR21064:SF6">
    <property type="entry name" value="AMINOGLYCOSIDE PHOSPHOTRANSFERASE DOMAIN-CONTAINING PROTEIN"/>
    <property type="match status" value="1"/>
</dbReference>
<dbReference type="CDD" id="cd05153">
    <property type="entry name" value="HomoserineK_II"/>
    <property type="match status" value="1"/>
</dbReference>
<dbReference type="Gene3D" id="3.30.200.20">
    <property type="entry name" value="Phosphorylase Kinase, domain 1"/>
    <property type="match status" value="1"/>
</dbReference>
<proteinExistence type="inferred from homology"/>
<keyword evidence="4 8" id="KW-0547">Nucleotide-binding</keyword>
<keyword evidence="5 8" id="KW-0418">Kinase</keyword>
<dbReference type="InterPro" id="IPR005280">
    <property type="entry name" value="Homoserine_kinase_II"/>
</dbReference>
<dbReference type="InterPro" id="IPR011009">
    <property type="entry name" value="Kinase-like_dom_sf"/>
</dbReference>
<evidence type="ECO:0000256" key="6">
    <source>
        <dbReference type="ARBA" id="ARBA00022840"/>
    </source>
</evidence>
<dbReference type="InterPro" id="IPR050249">
    <property type="entry name" value="Pseudomonas-type_ThrB"/>
</dbReference>
<evidence type="ECO:0000313" key="12">
    <source>
        <dbReference type="Proteomes" id="UP000004169"/>
    </source>
</evidence>
<dbReference type="PANTHER" id="PTHR21064">
    <property type="entry name" value="AMINOGLYCOSIDE PHOSPHOTRANSFERASE DOMAIN-CONTAINING PROTEIN-RELATED"/>
    <property type="match status" value="1"/>
</dbReference>
<dbReference type="UniPathway" id="UPA00050">
    <property type="reaction ID" value="UER00064"/>
</dbReference>
<feature type="domain" description="Aminoglycoside phosphotransferase" evidence="10">
    <location>
        <begin position="27"/>
        <end position="264"/>
    </location>
</feature>
<evidence type="ECO:0000256" key="1">
    <source>
        <dbReference type="ARBA" id="ARBA00022605"/>
    </source>
</evidence>
<comment type="pathway">
    <text evidence="8">Amino-acid biosynthesis; L-threonine biosynthesis; L-threonine from L-aspartate: step 4/5.</text>
</comment>
<dbReference type="AlphaFoldDB" id="H8FQJ8"/>
<comment type="caution">
    <text evidence="11">The sequence shown here is derived from an EMBL/GenBank/DDBJ whole genome shotgun (WGS) entry which is preliminary data.</text>
</comment>
<reference evidence="11 12" key="1">
    <citation type="journal article" date="2012" name="J. Bacteriol.">
        <title>Draft Genome Sequence of the Purple Photosynthetic Bacterium Phaeospirillum molischianum DSM120, a Particularly Versatile Bacterium.</title>
        <authorList>
            <person name="Duquesne K."/>
            <person name="Prima V."/>
            <person name="Ji B."/>
            <person name="Rouy Z."/>
            <person name="Medigue C."/>
            <person name="Talla E."/>
            <person name="Sturgis J.N."/>
        </authorList>
    </citation>
    <scope>NUCLEOTIDE SEQUENCE [LARGE SCALE GENOMIC DNA]</scope>
    <source>
        <strain evidence="12">DSM120</strain>
    </source>
</reference>
<dbReference type="SUPFAM" id="SSF56112">
    <property type="entry name" value="Protein kinase-like (PK-like)"/>
    <property type="match status" value="1"/>
</dbReference>
<dbReference type="EC" id="2.7.1.39" evidence="8 9"/>
<evidence type="ECO:0000256" key="3">
    <source>
        <dbReference type="ARBA" id="ARBA00022697"/>
    </source>
</evidence>
<dbReference type="NCBIfam" id="NF003558">
    <property type="entry name" value="PRK05231.1"/>
    <property type="match status" value="1"/>
</dbReference>
<evidence type="ECO:0000256" key="4">
    <source>
        <dbReference type="ARBA" id="ARBA00022741"/>
    </source>
</evidence>
<gene>
    <name evidence="8 11" type="primary">thrB</name>
    <name evidence="11" type="ORF">PHAMO_210147</name>
</gene>
<dbReference type="eggNOG" id="COG2334">
    <property type="taxonomic scope" value="Bacteria"/>
</dbReference>
<dbReference type="EMBL" id="CAHP01000014">
    <property type="protein sequence ID" value="CCG40636.1"/>
    <property type="molecule type" value="Genomic_DNA"/>
</dbReference>
<dbReference type="GO" id="GO:0005524">
    <property type="term" value="F:ATP binding"/>
    <property type="evidence" value="ECO:0007669"/>
    <property type="project" value="UniProtKB-KW"/>
</dbReference>